<evidence type="ECO:0000313" key="2">
    <source>
        <dbReference type="Proteomes" id="UP000614996"/>
    </source>
</evidence>
<proteinExistence type="predicted"/>
<organism evidence="1 2">
    <name type="scientific">Actinocatenispora comari</name>
    <dbReference type="NCBI Taxonomy" id="2807577"/>
    <lineage>
        <taxon>Bacteria</taxon>
        <taxon>Bacillati</taxon>
        <taxon>Actinomycetota</taxon>
        <taxon>Actinomycetes</taxon>
        <taxon>Micromonosporales</taxon>
        <taxon>Micromonosporaceae</taxon>
        <taxon>Actinocatenispora</taxon>
    </lineage>
</organism>
<keyword evidence="2" id="KW-1185">Reference proteome</keyword>
<dbReference type="Proteomes" id="UP000614996">
    <property type="component" value="Unassembled WGS sequence"/>
</dbReference>
<gene>
    <name evidence="1" type="ORF">NUM_07880</name>
</gene>
<dbReference type="EMBL" id="BOPO01000006">
    <property type="protein sequence ID" value="GIL25533.1"/>
    <property type="molecule type" value="Genomic_DNA"/>
</dbReference>
<reference evidence="2" key="1">
    <citation type="journal article" date="2021" name="Int. J. Syst. Evol. Microbiol.">
        <title>Actinocatenispora comari sp. nov., an endophytic actinomycete isolated from aerial parts of Comarum salesowianum.</title>
        <authorList>
            <person name="Oyunbileg N."/>
            <person name="Iizaka Y."/>
            <person name="Hamada M."/>
            <person name="Davaapurev B.O."/>
            <person name="Fukumoto A."/>
            <person name="Tsetseg B."/>
            <person name="Kato F."/>
            <person name="Tamura T."/>
            <person name="Batkhuu J."/>
            <person name="Anzai Y."/>
        </authorList>
    </citation>
    <scope>NUCLEOTIDE SEQUENCE [LARGE SCALE GENOMIC DNA]</scope>
    <source>
        <strain evidence="2">NUM-2625</strain>
    </source>
</reference>
<sequence length="112" mass="11507">MPRGMPLASCAGVGSIPSRTIAVGLAAGAGVVVIEVSPFRGAGAVIPRGRGTGRRTGAGRIRRPDLAVGIRARACRERCCARMGAMVLVLAARGRSERPMPSVADCDFGKHP</sequence>
<name>A0A8J4AB55_9ACTN</name>
<accession>A0A8J4AB55</accession>
<comment type="caution">
    <text evidence="1">The sequence shown here is derived from an EMBL/GenBank/DDBJ whole genome shotgun (WGS) entry which is preliminary data.</text>
</comment>
<evidence type="ECO:0000313" key="1">
    <source>
        <dbReference type="EMBL" id="GIL25533.1"/>
    </source>
</evidence>
<protein>
    <submittedName>
        <fullName evidence="1">Uncharacterized protein</fullName>
    </submittedName>
</protein>
<dbReference type="AlphaFoldDB" id="A0A8J4AB55"/>